<dbReference type="SUPFAM" id="SSF53756">
    <property type="entry name" value="UDP-Glycosyltransferase/glycogen phosphorylase"/>
    <property type="match status" value="1"/>
</dbReference>
<dbReference type="InterPro" id="IPR010610">
    <property type="entry name" value="EryCIII-like_C"/>
</dbReference>
<proteinExistence type="inferred from homology"/>
<dbReference type="AlphaFoldDB" id="A0A221W394"/>
<dbReference type="FunFam" id="3.40.50.2000:FF:000072">
    <property type="entry name" value="Glycosyl transferase"/>
    <property type="match status" value="1"/>
</dbReference>
<dbReference type="KEGG" id="ahg:AHOG_12805"/>
<organism evidence="7 8">
    <name type="scientific">Actinoalloteichus hoggarensis</name>
    <dbReference type="NCBI Taxonomy" id="1470176"/>
    <lineage>
        <taxon>Bacteria</taxon>
        <taxon>Bacillati</taxon>
        <taxon>Actinomycetota</taxon>
        <taxon>Actinomycetes</taxon>
        <taxon>Pseudonocardiales</taxon>
        <taxon>Pseudonocardiaceae</taxon>
        <taxon>Actinoalloteichus</taxon>
    </lineage>
</organism>
<keyword evidence="8" id="KW-1185">Reference proteome</keyword>
<keyword evidence="2 7" id="KW-0328">Glycosyltransferase</keyword>
<feature type="domain" description="Erythromycin biosynthesis protein CIII-like C-terminal" evidence="5">
    <location>
        <begin position="264"/>
        <end position="404"/>
    </location>
</feature>
<dbReference type="GO" id="GO:0008194">
    <property type="term" value="F:UDP-glycosyltransferase activity"/>
    <property type="evidence" value="ECO:0007669"/>
    <property type="project" value="InterPro"/>
</dbReference>
<feature type="region of interest" description="Disordered" evidence="4">
    <location>
        <begin position="405"/>
        <end position="434"/>
    </location>
</feature>
<evidence type="ECO:0000256" key="1">
    <source>
        <dbReference type="ARBA" id="ARBA00006962"/>
    </source>
</evidence>
<dbReference type="GO" id="GO:0016758">
    <property type="term" value="F:hexosyltransferase activity"/>
    <property type="evidence" value="ECO:0007669"/>
    <property type="project" value="UniProtKB-ARBA"/>
</dbReference>
<gene>
    <name evidence="7" type="primary">novM2</name>
    <name evidence="7" type="ORF">AHOG_12805</name>
</gene>
<dbReference type="GO" id="GO:0017000">
    <property type="term" value="P:antibiotic biosynthetic process"/>
    <property type="evidence" value="ECO:0007669"/>
    <property type="project" value="UniProtKB-ARBA"/>
</dbReference>
<comment type="similarity">
    <text evidence="1">Belongs to the glycosyltransferase 28 family.</text>
</comment>
<evidence type="ECO:0000256" key="2">
    <source>
        <dbReference type="ARBA" id="ARBA00022676"/>
    </source>
</evidence>
<evidence type="ECO:0000256" key="4">
    <source>
        <dbReference type="SAM" id="MobiDB-lite"/>
    </source>
</evidence>
<evidence type="ECO:0000259" key="5">
    <source>
        <dbReference type="Pfam" id="PF06722"/>
    </source>
</evidence>
<dbReference type="CDD" id="cd03784">
    <property type="entry name" value="GT1_Gtf-like"/>
    <property type="match status" value="1"/>
</dbReference>
<accession>A0A221W394</accession>
<evidence type="ECO:0000259" key="6">
    <source>
        <dbReference type="Pfam" id="PF21036"/>
    </source>
</evidence>
<dbReference type="InterPro" id="IPR002213">
    <property type="entry name" value="UDP_glucos_trans"/>
</dbReference>
<protein>
    <submittedName>
        <fullName evidence="7">L-noviosyl transferase</fullName>
        <ecNumber evidence="7">2.4.1.302</ecNumber>
    </submittedName>
</protein>
<dbReference type="PANTHER" id="PTHR48050">
    <property type="entry name" value="STEROL 3-BETA-GLUCOSYLTRANSFERASE"/>
    <property type="match status" value="1"/>
</dbReference>
<dbReference type="EC" id="2.4.1.302" evidence="7"/>
<dbReference type="Pfam" id="PF06722">
    <property type="entry name" value="EryCIII-like_C"/>
    <property type="match status" value="1"/>
</dbReference>
<dbReference type="Pfam" id="PF21036">
    <property type="entry name" value="EryCIII-like_N"/>
    <property type="match status" value="1"/>
</dbReference>
<feature type="domain" description="Erythromycin biosynthesis protein CIII-like N-terminal" evidence="6">
    <location>
        <begin position="22"/>
        <end position="247"/>
    </location>
</feature>
<dbReference type="OrthoDB" id="5488434at2"/>
<sequence>MRILLVAAPGVGHLLPAVPTMWAARAAGHEILVATTGPSLDMAVRSGLPAVDVSPDGSATAGYHQLAPRALARRAEGEHTTEGDAAVQWQGMTSAFGSSWSTVRDHRPAEDADFLASLFAVSGRMIDGTVRIARDWRADLLMFTSFLAAGEIAATAVGIPSVLHGMGLPHPPATGLLGVLDDVATRHGVSGRLEPPAAVVDLCPETLRPPRSARGLPLRYVPYNGGALLSDLVCAVPRRPRICLTMGSVLPGAGADEVVQAAIAVAAARDAEVVLAVDTPDESIRHRLPSNVIMSGWVPLSSVLPDCSVVVHHGGSGTTFTAFAHGTPQLVLPRMADQPLNADAVRRGGAGVVLAERDLDVATLTDSLDHVLGAEEIRRGCAAIRAEIEAMPGPAALLDRLAELAPPSPEVRGGDPGRRDGATVSRPGTASGRS</sequence>
<dbReference type="Proteomes" id="UP000204221">
    <property type="component" value="Chromosome"/>
</dbReference>
<dbReference type="PANTHER" id="PTHR48050:SF13">
    <property type="entry name" value="STEROL 3-BETA-GLUCOSYLTRANSFERASE UGT80A2"/>
    <property type="match status" value="1"/>
</dbReference>
<dbReference type="RefSeq" id="WP_157736793.1">
    <property type="nucleotide sequence ID" value="NZ_CP022521.1"/>
</dbReference>
<evidence type="ECO:0000313" key="8">
    <source>
        <dbReference type="Proteomes" id="UP000204221"/>
    </source>
</evidence>
<evidence type="ECO:0000256" key="3">
    <source>
        <dbReference type="ARBA" id="ARBA00022679"/>
    </source>
</evidence>
<dbReference type="InterPro" id="IPR048284">
    <property type="entry name" value="EryCIII-like_N"/>
</dbReference>
<name>A0A221W394_9PSEU</name>
<reference evidence="7 8" key="1">
    <citation type="submission" date="2017-07" db="EMBL/GenBank/DDBJ databases">
        <title>Complete genome sequence of Actinoalloteichus hoggarensis DSM 45943, type strain of Actinoalloteichus hoggarensis.</title>
        <authorList>
            <person name="Ruckert C."/>
            <person name="Nouioui I."/>
            <person name="Willmese J."/>
            <person name="van Wezel G."/>
            <person name="Klenk H.-P."/>
            <person name="Kalinowski J."/>
            <person name="Zotchev S.B."/>
        </authorList>
    </citation>
    <scope>NUCLEOTIDE SEQUENCE [LARGE SCALE GENOMIC DNA]</scope>
    <source>
        <strain evidence="7 8">DSM 45943</strain>
    </source>
</reference>
<dbReference type="EMBL" id="CP022521">
    <property type="protein sequence ID" value="ASO20204.1"/>
    <property type="molecule type" value="Genomic_DNA"/>
</dbReference>
<dbReference type="InterPro" id="IPR050426">
    <property type="entry name" value="Glycosyltransferase_28"/>
</dbReference>
<evidence type="ECO:0000313" key="7">
    <source>
        <dbReference type="EMBL" id="ASO20204.1"/>
    </source>
</evidence>
<feature type="compositionally biased region" description="Basic and acidic residues" evidence="4">
    <location>
        <begin position="412"/>
        <end position="421"/>
    </location>
</feature>
<dbReference type="Gene3D" id="3.40.50.2000">
    <property type="entry name" value="Glycogen Phosphorylase B"/>
    <property type="match status" value="2"/>
</dbReference>
<keyword evidence="3 7" id="KW-0808">Transferase</keyword>